<accession>A0A1M7I806</accession>
<dbReference type="EMBL" id="FRBI01000010">
    <property type="protein sequence ID" value="SHM36946.1"/>
    <property type="molecule type" value="Genomic_DNA"/>
</dbReference>
<evidence type="ECO:0000313" key="2">
    <source>
        <dbReference type="Proteomes" id="UP000184111"/>
    </source>
</evidence>
<dbReference type="Proteomes" id="UP000184111">
    <property type="component" value="Unassembled WGS sequence"/>
</dbReference>
<dbReference type="OrthoDB" id="4311798at2"/>
<keyword evidence="2" id="KW-1185">Reference proteome</keyword>
<organism evidence="1 2">
    <name type="scientific">Actinacidiphila paucisporea</name>
    <dbReference type="NCBI Taxonomy" id="310782"/>
    <lineage>
        <taxon>Bacteria</taxon>
        <taxon>Bacillati</taxon>
        <taxon>Actinomycetota</taxon>
        <taxon>Actinomycetes</taxon>
        <taxon>Kitasatosporales</taxon>
        <taxon>Streptomycetaceae</taxon>
        <taxon>Actinacidiphila</taxon>
    </lineage>
</organism>
<dbReference type="RefSeq" id="WP_073499335.1">
    <property type="nucleotide sequence ID" value="NZ_FRBI01000010.1"/>
</dbReference>
<dbReference type="AlphaFoldDB" id="A0A1M7I806"/>
<reference evidence="1 2" key="1">
    <citation type="submission" date="2016-11" db="EMBL/GenBank/DDBJ databases">
        <authorList>
            <person name="Jaros S."/>
            <person name="Januszkiewicz K."/>
            <person name="Wedrychowicz H."/>
        </authorList>
    </citation>
    <scope>NUCLEOTIDE SEQUENCE [LARGE SCALE GENOMIC DNA]</scope>
    <source>
        <strain evidence="1 2">CGMCC 4.2025</strain>
    </source>
</reference>
<evidence type="ECO:0000313" key="1">
    <source>
        <dbReference type="EMBL" id="SHM36946.1"/>
    </source>
</evidence>
<gene>
    <name evidence="1" type="ORF">SAMN05216499_110178</name>
</gene>
<sequence>MNGYAVVYEPAKQRTESFGGVGSAEGIGPVHAAPAEGDHGLPGPVTLCGLETDDLVKHPQDQPLDPFETWYPPVGVNSFCRECDEAIAAA</sequence>
<name>A0A1M7I806_9ACTN</name>
<proteinExistence type="predicted"/>
<protein>
    <submittedName>
        <fullName evidence="1">Uncharacterized protein</fullName>
    </submittedName>
</protein>
<dbReference type="STRING" id="310782.SAMN05216499_110178"/>